<evidence type="ECO:0000313" key="2">
    <source>
        <dbReference type="Proteomes" id="UP000823868"/>
    </source>
</evidence>
<dbReference type="NCBIfam" id="NF040727">
    <property type="entry name" value="SBP_SaoB_CU"/>
    <property type="match status" value="1"/>
</dbReference>
<dbReference type="Proteomes" id="UP000823868">
    <property type="component" value="Unassembled WGS sequence"/>
</dbReference>
<proteinExistence type="predicted"/>
<reference evidence="1" key="1">
    <citation type="journal article" date="2021" name="PeerJ">
        <title>Extensive microbial diversity within the chicken gut microbiome revealed by metagenomics and culture.</title>
        <authorList>
            <person name="Gilroy R."/>
            <person name="Ravi A."/>
            <person name="Getino M."/>
            <person name="Pursley I."/>
            <person name="Horton D.L."/>
            <person name="Alikhan N.F."/>
            <person name="Baker D."/>
            <person name="Gharbi K."/>
            <person name="Hall N."/>
            <person name="Watson M."/>
            <person name="Adriaenssens E.M."/>
            <person name="Foster-Nyarko E."/>
            <person name="Jarju S."/>
            <person name="Secka A."/>
            <person name="Antonio M."/>
            <person name="Oren A."/>
            <person name="Chaudhuri R.R."/>
            <person name="La Ragione R."/>
            <person name="Hildebrand F."/>
            <person name="Pallen M.J."/>
        </authorList>
    </citation>
    <scope>NUCLEOTIDE SEQUENCE</scope>
    <source>
        <strain evidence="1">ChiBcec16_6824</strain>
    </source>
</reference>
<evidence type="ECO:0000313" key="1">
    <source>
        <dbReference type="EMBL" id="HIY20695.1"/>
    </source>
</evidence>
<name>A0A9D1Y6Y1_9FIRM</name>
<dbReference type="EMBL" id="DXDX01000043">
    <property type="protein sequence ID" value="HIY20695.1"/>
    <property type="molecule type" value="Genomic_DNA"/>
</dbReference>
<reference evidence="1" key="2">
    <citation type="submission" date="2021-04" db="EMBL/GenBank/DDBJ databases">
        <authorList>
            <person name="Gilroy R."/>
        </authorList>
    </citation>
    <scope>NUCLEOTIDE SEQUENCE</scope>
    <source>
        <strain evidence="1">ChiBcec16_6824</strain>
    </source>
</reference>
<gene>
    <name evidence="1" type="ORF">H9841_02180</name>
</gene>
<sequence>MDAIKRGAVFLAIAFVLGLLLAFVLPHERGRAAEDKKLLVGVGDDITGRLMEQILQRYQADGEESLARAGEEGTPLQMGEQDLDSYLFIDCCSNAGQWSLLTKDIDLGFYCSHISVAIVNQSEGFSIYGPAVMNGEVLGYWEEPEDIRTMAIPMKREHLAELVREEYPWVESIREISATSILYAFGDRQVDGAVMDIARAFQMPEYQYTHVSDQDYVSYCLVVRDDIVDTPQFQTFIQYYNEIVEELNNKENLQALYGMDDAFWENVNLKFLYLPEP</sequence>
<accession>A0A9D1Y6Y1</accession>
<organism evidence="1 2">
    <name type="scientific">Candidatus Flavonifractor merdigallinarum</name>
    <dbReference type="NCBI Taxonomy" id="2838589"/>
    <lineage>
        <taxon>Bacteria</taxon>
        <taxon>Bacillati</taxon>
        <taxon>Bacillota</taxon>
        <taxon>Clostridia</taxon>
        <taxon>Eubacteriales</taxon>
        <taxon>Oscillospiraceae</taxon>
        <taxon>Flavonifractor</taxon>
    </lineage>
</organism>
<comment type="caution">
    <text evidence="1">The sequence shown here is derived from an EMBL/GenBank/DDBJ whole genome shotgun (WGS) entry which is preliminary data.</text>
</comment>
<protein>
    <submittedName>
        <fullName evidence="1">Uncharacterized protein</fullName>
    </submittedName>
</protein>
<dbReference type="AlphaFoldDB" id="A0A9D1Y6Y1"/>